<accession>A0ABX2CQA4</accession>
<gene>
    <name evidence="2" type="ORF">E5S67_00310</name>
</gene>
<name>A0ABX2CQA4_9CYAN</name>
<dbReference type="Proteomes" id="UP000702425">
    <property type="component" value="Unassembled WGS sequence"/>
</dbReference>
<protein>
    <recommendedName>
        <fullName evidence="4">Lysozyme</fullName>
    </recommendedName>
</protein>
<evidence type="ECO:0000313" key="3">
    <source>
        <dbReference type="Proteomes" id="UP000702425"/>
    </source>
</evidence>
<organism evidence="2 3">
    <name type="scientific">Microcoleus asticus IPMA8</name>
    <dbReference type="NCBI Taxonomy" id="2563858"/>
    <lineage>
        <taxon>Bacteria</taxon>
        <taxon>Bacillati</taxon>
        <taxon>Cyanobacteriota</taxon>
        <taxon>Cyanophyceae</taxon>
        <taxon>Oscillatoriophycideae</taxon>
        <taxon>Oscillatoriales</taxon>
        <taxon>Microcoleaceae</taxon>
        <taxon>Microcoleus</taxon>
        <taxon>Microcoleus asticus</taxon>
    </lineage>
</organism>
<reference evidence="2 3" key="1">
    <citation type="journal article" date="2020" name="Sci. Rep.">
        <title>A novel cyanobacterial geosmin producer, revising GeoA distribution and dispersion patterns in Bacteria.</title>
        <authorList>
            <person name="Churro C."/>
            <person name="Semedo-Aguiar A.P."/>
            <person name="Silva A.D."/>
            <person name="Pereira-Leal J.B."/>
            <person name="Leite R.B."/>
        </authorList>
    </citation>
    <scope>NUCLEOTIDE SEQUENCE [LARGE SCALE GENOMIC DNA]</scope>
    <source>
        <strain evidence="2 3">IPMA8</strain>
    </source>
</reference>
<dbReference type="EMBL" id="SRRZ01000003">
    <property type="protein sequence ID" value="NQE32594.1"/>
    <property type="molecule type" value="Genomic_DNA"/>
</dbReference>
<feature type="transmembrane region" description="Helical" evidence="1">
    <location>
        <begin position="41"/>
        <end position="58"/>
    </location>
</feature>
<keyword evidence="1" id="KW-0812">Transmembrane</keyword>
<evidence type="ECO:0008006" key="4">
    <source>
        <dbReference type="Google" id="ProtNLM"/>
    </source>
</evidence>
<evidence type="ECO:0000256" key="1">
    <source>
        <dbReference type="SAM" id="Phobius"/>
    </source>
</evidence>
<keyword evidence="1" id="KW-1133">Transmembrane helix</keyword>
<evidence type="ECO:0000313" key="2">
    <source>
        <dbReference type="EMBL" id="NQE32594.1"/>
    </source>
</evidence>
<comment type="caution">
    <text evidence="2">The sequence shown here is derived from an EMBL/GenBank/DDBJ whole genome shotgun (WGS) entry which is preliminary data.</text>
</comment>
<dbReference type="SUPFAM" id="SSF53955">
    <property type="entry name" value="Lysozyme-like"/>
    <property type="match status" value="1"/>
</dbReference>
<feature type="transmembrane region" description="Helical" evidence="1">
    <location>
        <begin position="152"/>
        <end position="172"/>
    </location>
</feature>
<dbReference type="Gene3D" id="1.10.530.10">
    <property type="match status" value="1"/>
</dbReference>
<feature type="transmembrane region" description="Helical" evidence="1">
    <location>
        <begin position="103"/>
        <end position="124"/>
    </location>
</feature>
<keyword evidence="1" id="KW-0472">Membrane</keyword>
<sequence>MKTLKWPAWFPYPISWLRAFALAQSFSFVLRRGIPFVSDDIGFLTLLLAAWLIQLPLFSICHFLVVKILNPLLITLPSRFRVARKFKRRRTGMRSHLREGLNAVVVIFFAFNLSLLVQLAIFYWPARSIDPAQLLTGISTLTNVAIAGEFDFWLIKLAGVLSSLTLLAAPLYQYDFRVRRMRAARRLAEIAEIEMTWLEAEKLSRRKRGLLRQSEIQILGFLLLIGAVIGGGVFFVANLRGNQQLSQSASEGRKLPPLAMKTGDPYIRALMRTISASESNVSRPYHVVYGGKYILDLSRHPDWCVKIVNGPNRGKCTTAAGRYQFLTTTWKEKAKRYQARPANFLFWEDYSFEPEDQDAVVYAWLSDRKFWKADISEMLRQERLTEVLRMLSGTWTSLGYGIENNSMSSSLPKVYREMLREELENAGS</sequence>
<keyword evidence="3" id="KW-1185">Reference proteome</keyword>
<dbReference type="RefSeq" id="WP_172184834.1">
    <property type="nucleotide sequence ID" value="NZ_CAWPPK010000223.1"/>
</dbReference>
<proteinExistence type="predicted"/>
<feature type="transmembrane region" description="Helical" evidence="1">
    <location>
        <begin position="216"/>
        <end position="237"/>
    </location>
</feature>
<dbReference type="InterPro" id="IPR023346">
    <property type="entry name" value="Lysozyme-like_dom_sf"/>
</dbReference>
<feature type="transmembrane region" description="Helical" evidence="1">
    <location>
        <begin position="12"/>
        <end position="29"/>
    </location>
</feature>